<dbReference type="Proteomes" id="UP001057877">
    <property type="component" value="Chromosome"/>
</dbReference>
<dbReference type="EMBL" id="CP091430">
    <property type="protein sequence ID" value="UVI28178.1"/>
    <property type="molecule type" value="Genomic_DNA"/>
</dbReference>
<sequence length="161" mass="18375">MGNPVVNFNHMRIGKKGGGKNWTKQEVESRAEAAKKFERKKRLKLKIPDWLDDSARKIWRKTVKDMEEFGVLDKVDEDVLGIYCDAVSKVQEANRLIDEHGYTEINRSGVKVPNAYVQMSQRYAGIALSYSNKLGLNAESRARLAKRQADGEVDENEDLFN</sequence>
<name>A0ABY5S3X6_9BACL</name>
<dbReference type="InterPro" id="IPR006448">
    <property type="entry name" value="Phage_term_ssu_P27"/>
</dbReference>
<evidence type="ECO:0000313" key="2">
    <source>
        <dbReference type="Proteomes" id="UP001057877"/>
    </source>
</evidence>
<proteinExistence type="predicted"/>
<dbReference type="NCBIfam" id="TIGR01558">
    <property type="entry name" value="sm_term_P27"/>
    <property type="match status" value="1"/>
</dbReference>
<evidence type="ECO:0000313" key="1">
    <source>
        <dbReference type="EMBL" id="UVI28178.1"/>
    </source>
</evidence>
<accession>A0ABY5S3X6</accession>
<dbReference type="Pfam" id="PF05119">
    <property type="entry name" value="Terminase_4"/>
    <property type="match status" value="1"/>
</dbReference>
<reference evidence="1" key="1">
    <citation type="submission" date="2022-01" db="EMBL/GenBank/DDBJ databases">
        <title>Paenibacillus spongiae sp. nov., isolated from marine sponge.</title>
        <authorList>
            <person name="Li Z."/>
            <person name="Zhang M."/>
        </authorList>
    </citation>
    <scope>NUCLEOTIDE SEQUENCE</scope>
    <source>
        <strain evidence="1">PHS-Z3</strain>
    </source>
</reference>
<dbReference type="RefSeq" id="WP_258384265.1">
    <property type="nucleotide sequence ID" value="NZ_CP091430.1"/>
</dbReference>
<organism evidence="1 2">
    <name type="scientific">Paenibacillus spongiae</name>
    <dbReference type="NCBI Taxonomy" id="2909671"/>
    <lineage>
        <taxon>Bacteria</taxon>
        <taxon>Bacillati</taxon>
        <taxon>Bacillota</taxon>
        <taxon>Bacilli</taxon>
        <taxon>Bacillales</taxon>
        <taxon>Paenibacillaceae</taxon>
        <taxon>Paenibacillus</taxon>
    </lineage>
</organism>
<gene>
    <name evidence="1" type="ORF">L1F29_22330</name>
</gene>
<protein>
    <submittedName>
        <fullName evidence="1">Phage terminase small subunit P27 family</fullName>
    </submittedName>
</protein>
<keyword evidence="2" id="KW-1185">Reference proteome</keyword>